<protein>
    <submittedName>
        <fullName evidence="4">DUF4328 domain-containing protein</fullName>
    </submittedName>
</protein>
<sequence>MSFYDNPDHQWDRADLRPAPRAGDPASLGGLRTALTVLLAIIAAISAVTVVAYLLRIAYVVDVLDDGGADPDRADALDAFMAACVVLWTLMLLAIAPVFIVWQYRHAKNARLLGSVMWGPGWAVGGWFIPIANLFIPARQVYVSSRFSDPRGRAAGVVVGWWLCLVLASTLNRAVSTYEPEGLGYDYLRGLRTADSLGVAAEMAFIAASVLAVVMVRRLSDRQDEALRQRLARLGGPTAPSYAAWPMPPGAEATPYGPPPGAVPAPPPVPPAPSDPPH</sequence>
<feature type="transmembrane region" description="Helical" evidence="2">
    <location>
        <begin position="154"/>
        <end position="176"/>
    </location>
</feature>
<dbReference type="InterPro" id="IPR025565">
    <property type="entry name" value="DUF4328"/>
</dbReference>
<feature type="transmembrane region" description="Helical" evidence="2">
    <location>
        <begin position="196"/>
        <end position="216"/>
    </location>
</feature>
<feature type="compositionally biased region" description="Pro residues" evidence="1">
    <location>
        <begin position="256"/>
        <end position="278"/>
    </location>
</feature>
<feature type="region of interest" description="Disordered" evidence="1">
    <location>
        <begin position="236"/>
        <end position="278"/>
    </location>
</feature>
<dbReference type="AlphaFoldDB" id="A0A4R5DC10"/>
<feature type="transmembrane region" description="Helical" evidence="2">
    <location>
        <begin position="34"/>
        <end position="55"/>
    </location>
</feature>
<feature type="transmembrane region" description="Helical" evidence="2">
    <location>
        <begin position="122"/>
        <end position="142"/>
    </location>
</feature>
<dbReference type="InParanoid" id="A0A4R5DC10"/>
<dbReference type="OrthoDB" id="4174975at2"/>
<keyword evidence="2" id="KW-1133">Transmembrane helix</keyword>
<keyword evidence="5" id="KW-1185">Reference proteome</keyword>
<evidence type="ECO:0000313" key="4">
    <source>
        <dbReference type="EMBL" id="TDE09124.1"/>
    </source>
</evidence>
<name>A0A4R5DC10_9ACTN</name>
<evidence type="ECO:0000256" key="1">
    <source>
        <dbReference type="SAM" id="MobiDB-lite"/>
    </source>
</evidence>
<proteinExistence type="predicted"/>
<dbReference type="Pfam" id="PF14219">
    <property type="entry name" value="DUF4328"/>
    <property type="match status" value="1"/>
</dbReference>
<comment type="caution">
    <text evidence="4">The sequence shown here is derived from an EMBL/GenBank/DDBJ whole genome shotgun (WGS) entry which is preliminary data.</text>
</comment>
<evidence type="ECO:0000256" key="2">
    <source>
        <dbReference type="SAM" id="Phobius"/>
    </source>
</evidence>
<evidence type="ECO:0000313" key="5">
    <source>
        <dbReference type="Proteomes" id="UP000294739"/>
    </source>
</evidence>
<dbReference type="Proteomes" id="UP000294739">
    <property type="component" value="Unassembled WGS sequence"/>
</dbReference>
<organism evidence="4 5">
    <name type="scientific">Jiangella asiatica</name>
    <dbReference type="NCBI Taxonomy" id="2530372"/>
    <lineage>
        <taxon>Bacteria</taxon>
        <taxon>Bacillati</taxon>
        <taxon>Actinomycetota</taxon>
        <taxon>Actinomycetes</taxon>
        <taxon>Jiangellales</taxon>
        <taxon>Jiangellaceae</taxon>
        <taxon>Jiangella</taxon>
    </lineage>
</organism>
<feature type="domain" description="DUF4328" evidence="3">
    <location>
        <begin position="68"/>
        <end position="220"/>
    </location>
</feature>
<gene>
    <name evidence="4" type="ORF">E1269_15540</name>
</gene>
<keyword evidence="2" id="KW-0472">Membrane</keyword>
<keyword evidence="2" id="KW-0812">Transmembrane</keyword>
<reference evidence="4 5" key="1">
    <citation type="submission" date="2019-03" db="EMBL/GenBank/DDBJ databases">
        <title>Draft genome sequences of novel Actinobacteria.</title>
        <authorList>
            <person name="Sahin N."/>
            <person name="Ay H."/>
            <person name="Saygin H."/>
        </authorList>
    </citation>
    <scope>NUCLEOTIDE SEQUENCE [LARGE SCALE GENOMIC DNA]</scope>
    <source>
        <strain evidence="4 5">5K138</strain>
    </source>
</reference>
<accession>A0A4R5DC10</accession>
<evidence type="ECO:0000259" key="3">
    <source>
        <dbReference type="Pfam" id="PF14219"/>
    </source>
</evidence>
<dbReference type="EMBL" id="SMKZ01000020">
    <property type="protein sequence ID" value="TDE09124.1"/>
    <property type="molecule type" value="Genomic_DNA"/>
</dbReference>
<dbReference type="RefSeq" id="WP_131896049.1">
    <property type="nucleotide sequence ID" value="NZ_SMKZ01000020.1"/>
</dbReference>
<feature type="transmembrane region" description="Helical" evidence="2">
    <location>
        <begin position="76"/>
        <end position="102"/>
    </location>
</feature>